<dbReference type="InterPro" id="IPR011990">
    <property type="entry name" value="TPR-like_helical_dom_sf"/>
</dbReference>
<sequence>MDSRQKGALMNNKSVEDVSVVVDEAMKIFQKMKEYGCKPTTTTFNTLIKGFGVTGRPYESMKMLEMMAKKRK</sequence>
<comment type="caution">
    <text evidence="3">The sequence shown here is derived from an EMBL/GenBank/DDBJ whole genome shotgun (WGS) entry which is preliminary data.</text>
</comment>
<dbReference type="PANTHER" id="PTHR47931:SF2">
    <property type="entry name" value="OS01G0228400 PROTEIN"/>
    <property type="match status" value="1"/>
</dbReference>
<gene>
    <name evidence="3" type="ORF">LLUT_LOCUS13539</name>
</gene>
<dbReference type="AlphaFoldDB" id="A0AAV1WTY3"/>
<dbReference type="Gene3D" id="1.25.40.10">
    <property type="entry name" value="Tetratricopeptide repeat domain"/>
    <property type="match status" value="1"/>
</dbReference>
<protein>
    <recommendedName>
        <fullName evidence="5">Pentatricopeptide repeat-containing protein</fullName>
    </recommendedName>
</protein>
<keyword evidence="4" id="KW-1185">Reference proteome</keyword>
<evidence type="ECO:0000256" key="1">
    <source>
        <dbReference type="ARBA" id="ARBA00022737"/>
    </source>
</evidence>
<feature type="repeat" description="PPR" evidence="2">
    <location>
        <begin position="40"/>
        <end position="72"/>
    </location>
</feature>
<name>A0AAV1WTY3_LUPLU</name>
<keyword evidence="1" id="KW-0677">Repeat</keyword>
<evidence type="ECO:0008006" key="5">
    <source>
        <dbReference type="Google" id="ProtNLM"/>
    </source>
</evidence>
<dbReference type="Proteomes" id="UP001497480">
    <property type="component" value="Unassembled WGS sequence"/>
</dbReference>
<accession>A0AAV1WTY3</accession>
<reference evidence="3 4" key="1">
    <citation type="submission" date="2024-03" db="EMBL/GenBank/DDBJ databases">
        <authorList>
            <person name="Martinez-Hernandez J."/>
        </authorList>
    </citation>
    <scope>NUCLEOTIDE SEQUENCE [LARGE SCALE GENOMIC DNA]</scope>
</reference>
<evidence type="ECO:0000313" key="3">
    <source>
        <dbReference type="EMBL" id="CAL0312479.1"/>
    </source>
</evidence>
<dbReference type="InterPro" id="IPR002885">
    <property type="entry name" value="PPR_rpt"/>
</dbReference>
<dbReference type="PROSITE" id="PS51375">
    <property type="entry name" value="PPR"/>
    <property type="match status" value="1"/>
</dbReference>
<dbReference type="EMBL" id="CAXHTB010000009">
    <property type="protein sequence ID" value="CAL0312479.1"/>
    <property type="molecule type" value="Genomic_DNA"/>
</dbReference>
<dbReference type="PANTHER" id="PTHR47931">
    <property type="entry name" value="OS01G0228400 PROTEIN"/>
    <property type="match status" value="1"/>
</dbReference>
<proteinExistence type="predicted"/>
<evidence type="ECO:0000256" key="2">
    <source>
        <dbReference type="PROSITE-ProRule" id="PRU00708"/>
    </source>
</evidence>
<evidence type="ECO:0000313" key="4">
    <source>
        <dbReference type="Proteomes" id="UP001497480"/>
    </source>
</evidence>
<organism evidence="3 4">
    <name type="scientific">Lupinus luteus</name>
    <name type="common">European yellow lupine</name>
    <dbReference type="NCBI Taxonomy" id="3873"/>
    <lineage>
        <taxon>Eukaryota</taxon>
        <taxon>Viridiplantae</taxon>
        <taxon>Streptophyta</taxon>
        <taxon>Embryophyta</taxon>
        <taxon>Tracheophyta</taxon>
        <taxon>Spermatophyta</taxon>
        <taxon>Magnoliopsida</taxon>
        <taxon>eudicotyledons</taxon>
        <taxon>Gunneridae</taxon>
        <taxon>Pentapetalae</taxon>
        <taxon>rosids</taxon>
        <taxon>fabids</taxon>
        <taxon>Fabales</taxon>
        <taxon>Fabaceae</taxon>
        <taxon>Papilionoideae</taxon>
        <taxon>50 kb inversion clade</taxon>
        <taxon>genistoids sensu lato</taxon>
        <taxon>core genistoids</taxon>
        <taxon>Genisteae</taxon>
        <taxon>Lupinus</taxon>
    </lineage>
</organism>
<dbReference type="Pfam" id="PF13041">
    <property type="entry name" value="PPR_2"/>
    <property type="match status" value="1"/>
</dbReference>
<dbReference type="NCBIfam" id="TIGR00756">
    <property type="entry name" value="PPR"/>
    <property type="match status" value="2"/>
</dbReference>